<sequence>MGIMKHEYEAKFLDVDVADLQAKLAGLGAVQAYGRTLLTRKIFEGGALDDSAWIRLRNEGSRITLTLKQVTDATKIDGTTEIETEVTDMPATAEILRRLGVQEVGYQENYREEWRLGEVVFDFDTWPGLPTFLEIEGPDEASVRQATALLALDYAEARFGSVNGIYQSETGRDIRTEPTLLFSDTEKQG</sequence>
<evidence type="ECO:0000313" key="2">
    <source>
        <dbReference type="EMBL" id="CUU58436.1"/>
    </source>
</evidence>
<dbReference type="SUPFAM" id="SSF55154">
    <property type="entry name" value="CYTH-like phosphatases"/>
    <property type="match status" value="1"/>
</dbReference>
<gene>
    <name evidence="2" type="ORF">Ga0074812_11970</name>
</gene>
<organism evidence="2 3">
    <name type="scientific">Parafrankia irregularis</name>
    <dbReference type="NCBI Taxonomy" id="795642"/>
    <lineage>
        <taxon>Bacteria</taxon>
        <taxon>Bacillati</taxon>
        <taxon>Actinomycetota</taxon>
        <taxon>Actinomycetes</taxon>
        <taxon>Frankiales</taxon>
        <taxon>Frankiaceae</taxon>
        <taxon>Parafrankia</taxon>
    </lineage>
</organism>
<reference evidence="3" key="1">
    <citation type="submission" date="2015-11" db="EMBL/GenBank/DDBJ databases">
        <authorList>
            <person name="Varghese N."/>
        </authorList>
    </citation>
    <scope>NUCLEOTIDE SEQUENCE [LARGE SCALE GENOMIC DNA]</scope>
    <source>
        <strain evidence="3">DSM 45899</strain>
    </source>
</reference>
<protein>
    <submittedName>
        <fullName evidence="2">Adenylate cyclase, class 2</fullName>
    </submittedName>
</protein>
<dbReference type="EMBL" id="FAOZ01000019">
    <property type="protein sequence ID" value="CUU58436.1"/>
    <property type="molecule type" value="Genomic_DNA"/>
</dbReference>
<dbReference type="PROSITE" id="PS51707">
    <property type="entry name" value="CYTH"/>
    <property type="match status" value="1"/>
</dbReference>
<feature type="domain" description="CYTH" evidence="1">
    <location>
        <begin position="5"/>
        <end position="183"/>
    </location>
</feature>
<dbReference type="InterPro" id="IPR033469">
    <property type="entry name" value="CYTH-like_dom_sf"/>
</dbReference>
<dbReference type="Proteomes" id="UP000198802">
    <property type="component" value="Unassembled WGS sequence"/>
</dbReference>
<dbReference type="InterPro" id="IPR023577">
    <property type="entry name" value="CYTH_domain"/>
</dbReference>
<accession>A0A0S4QSZ4</accession>
<keyword evidence="3" id="KW-1185">Reference proteome</keyword>
<evidence type="ECO:0000259" key="1">
    <source>
        <dbReference type="PROSITE" id="PS51707"/>
    </source>
</evidence>
<evidence type="ECO:0000313" key="3">
    <source>
        <dbReference type="Proteomes" id="UP000198802"/>
    </source>
</evidence>
<dbReference type="AlphaFoldDB" id="A0A0S4QSZ4"/>
<name>A0A0S4QSZ4_9ACTN</name>
<dbReference type="Gene3D" id="2.40.320.10">
    <property type="entry name" value="Hypothetical Protein Pfu-838710-001"/>
    <property type="match status" value="1"/>
</dbReference>
<dbReference type="Pfam" id="PF01928">
    <property type="entry name" value="CYTH"/>
    <property type="match status" value="1"/>
</dbReference>
<proteinExistence type="predicted"/>